<keyword evidence="2" id="KW-1185">Reference proteome</keyword>
<dbReference type="AlphaFoldDB" id="A0A5B6UZQ0"/>
<dbReference type="InterPro" id="IPR012337">
    <property type="entry name" value="RNaseH-like_sf"/>
</dbReference>
<organism evidence="1 2">
    <name type="scientific">Gossypium australe</name>
    <dbReference type="NCBI Taxonomy" id="47621"/>
    <lineage>
        <taxon>Eukaryota</taxon>
        <taxon>Viridiplantae</taxon>
        <taxon>Streptophyta</taxon>
        <taxon>Embryophyta</taxon>
        <taxon>Tracheophyta</taxon>
        <taxon>Spermatophyta</taxon>
        <taxon>Magnoliopsida</taxon>
        <taxon>eudicotyledons</taxon>
        <taxon>Gunneridae</taxon>
        <taxon>Pentapetalae</taxon>
        <taxon>rosids</taxon>
        <taxon>malvids</taxon>
        <taxon>Malvales</taxon>
        <taxon>Malvaceae</taxon>
        <taxon>Malvoideae</taxon>
        <taxon>Gossypium</taxon>
    </lineage>
</organism>
<dbReference type="OrthoDB" id="1623338at2759"/>
<sequence length="191" mass="22481">MKYINCDRFKQRMMFGKVANLNVGKDAELRSRNKMFVLVGNGLNSSEAFCTSSRKHQNVQRFQTLLLVVWHKREIVEELRLNIKFHYVNCILWKFQNVVVDLLTKLAHFLHVNTTYSLEKLAELNIVEIVRLHGIPSSIVFDRDPRFTSRSLRTKLQFSIAFHPQIDSQSDRVIQVLEDMLRSCVIEFRIN</sequence>
<dbReference type="Proteomes" id="UP000325315">
    <property type="component" value="Unassembled WGS sequence"/>
</dbReference>
<dbReference type="PANTHER" id="PTHR35046:SF26">
    <property type="entry name" value="RNA-DIRECTED DNA POLYMERASE"/>
    <property type="match status" value="1"/>
</dbReference>
<proteinExistence type="predicted"/>
<gene>
    <name evidence="1" type="ORF">EPI10_027774</name>
</gene>
<dbReference type="GO" id="GO:0003676">
    <property type="term" value="F:nucleic acid binding"/>
    <property type="evidence" value="ECO:0007669"/>
    <property type="project" value="InterPro"/>
</dbReference>
<dbReference type="EMBL" id="SMMG02000009">
    <property type="protein sequence ID" value="KAA3461185.1"/>
    <property type="molecule type" value="Genomic_DNA"/>
</dbReference>
<accession>A0A5B6UZQ0</accession>
<dbReference type="InterPro" id="IPR036397">
    <property type="entry name" value="RNaseH_sf"/>
</dbReference>
<dbReference type="PANTHER" id="PTHR35046">
    <property type="entry name" value="ZINC KNUCKLE (CCHC-TYPE) FAMILY PROTEIN"/>
    <property type="match status" value="1"/>
</dbReference>
<evidence type="ECO:0000313" key="2">
    <source>
        <dbReference type="Proteomes" id="UP000325315"/>
    </source>
</evidence>
<comment type="caution">
    <text evidence="1">The sequence shown here is derived from an EMBL/GenBank/DDBJ whole genome shotgun (WGS) entry which is preliminary data.</text>
</comment>
<dbReference type="Gene3D" id="3.30.420.10">
    <property type="entry name" value="Ribonuclease H-like superfamily/Ribonuclease H"/>
    <property type="match status" value="1"/>
</dbReference>
<dbReference type="SUPFAM" id="SSF53098">
    <property type="entry name" value="Ribonuclease H-like"/>
    <property type="match status" value="1"/>
</dbReference>
<name>A0A5B6UZQ0_9ROSI</name>
<reference evidence="2" key="1">
    <citation type="journal article" date="2019" name="Plant Biotechnol. J.">
        <title>Genome sequencing of the Australian wild diploid species Gossypium australe highlights disease resistance and delayed gland morphogenesis.</title>
        <authorList>
            <person name="Cai Y."/>
            <person name="Cai X."/>
            <person name="Wang Q."/>
            <person name="Wang P."/>
            <person name="Zhang Y."/>
            <person name="Cai C."/>
            <person name="Xu Y."/>
            <person name="Wang K."/>
            <person name="Zhou Z."/>
            <person name="Wang C."/>
            <person name="Geng S."/>
            <person name="Li B."/>
            <person name="Dong Q."/>
            <person name="Hou Y."/>
            <person name="Wang H."/>
            <person name="Ai P."/>
            <person name="Liu Z."/>
            <person name="Yi F."/>
            <person name="Sun M."/>
            <person name="An G."/>
            <person name="Cheng J."/>
            <person name="Zhang Y."/>
            <person name="Shi Q."/>
            <person name="Xie Y."/>
            <person name="Shi X."/>
            <person name="Chang Y."/>
            <person name="Huang F."/>
            <person name="Chen Y."/>
            <person name="Hong S."/>
            <person name="Mi L."/>
            <person name="Sun Q."/>
            <person name="Zhang L."/>
            <person name="Zhou B."/>
            <person name="Peng R."/>
            <person name="Zhang X."/>
            <person name="Liu F."/>
        </authorList>
    </citation>
    <scope>NUCLEOTIDE SEQUENCE [LARGE SCALE GENOMIC DNA]</scope>
    <source>
        <strain evidence="2">cv. PA1801</strain>
    </source>
</reference>
<evidence type="ECO:0000313" key="1">
    <source>
        <dbReference type="EMBL" id="KAA3461185.1"/>
    </source>
</evidence>
<protein>
    <submittedName>
        <fullName evidence="1">DNA/RNA polymerases superfamily protein</fullName>
    </submittedName>
</protein>